<gene>
    <name evidence="1" type="ORF">DFO73_10911</name>
</gene>
<evidence type="ECO:0000313" key="2">
    <source>
        <dbReference type="Proteomes" id="UP000247150"/>
    </source>
</evidence>
<dbReference type="Proteomes" id="UP000247150">
    <property type="component" value="Unassembled WGS sequence"/>
</dbReference>
<dbReference type="AlphaFoldDB" id="A0A2V2ZR76"/>
<proteinExistence type="predicted"/>
<name>A0A2V2ZR76_9BACI</name>
<organism evidence="1 2">
    <name type="scientific">Cytobacillus oceanisediminis</name>
    <dbReference type="NCBI Taxonomy" id="665099"/>
    <lineage>
        <taxon>Bacteria</taxon>
        <taxon>Bacillati</taxon>
        <taxon>Bacillota</taxon>
        <taxon>Bacilli</taxon>
        <taxon>Bacillales</taxon>
        <taxon>Bacillaceae</taxon>
        <taxon>Cytobacillus</taxon>
    </lineage>
</organism>
<accession>A0A2V2ZR76</accession>
<sequence length="67" mass="7951">MDELPNAKNDIRSKLIDDGERQETIETGYEVLNELTRMENWLNEETSKFSHYLRFAAKEFKEADKLV</sequence>
<evidence type="ECO:0000313" key="1">
    <source>
        <dbReference type="EMBL" id="PWW26848.1"/>
    </source>
</evidence>
<dbReference type="RefSeq" id="WP_110065820.1">
    <property type="nucleotide sequence ID" value="NZ_QGTW01000009.1"/>
</dbReference>
<protein>
    <submittedName>
        <fullName evidence="1">Uncharacterized protein</fullName>
    </submittedName>
</protein>
<dbReference type="EMBL" id="QGTW01000009">
    <property type="protein sequence ID" value="PWW26848.1"/>
    <property type="molecule type" value="Genomic_DNA"/>
</dbReference>
<comment type="caution">
    <text evidence="1">The sequence shown here is derived from an EMBL/GenBank/DDBJ whole genome shotgun (WGS) entry which is preliminary data.</text>
</comment>
<reference evidence="1 2" key="1">
    <citation type="submission" date="2018-05" db="EMBL/GenBank/DDBJ databases">
        <title>Freshwater and sediment microbial communities from various areas in North America, analyzing microbe dynamics in response to fracking.</title>
        <authorList>
            <person name="Lamendella R."/>
        </authorList>
    </citation>
    <scope>NUCLEOTIDE SEQUENCE [LARGE SCALE GENOMIC DNA]</scope>
    <source>
        <strain evidence="1 2">15_TX</strain>
    </source>
</reference>